<dbReference type="Gene3D" id="3.40.50.150">
    <property type="entry name" value="Vaccinia Virus protein VP39"/>
    <property type="match status" value="1"/>
</dbReference>
<protein>
    <submittedName>
        <fullName evidence="3">16S rRNA (Guanine(966)-N(2))-methyltransferase RsmD</fullName>
    </submittedName>
</protein>
<dbReference type="PANTHER" id="PTHR43542">
    <property type="entry name" value="METHYLTRANSFERASE"/>
    <property type="match status" value="1"/>
</dbReference>
<dbReference type="CDD" id="cd02440">
    <property type="entry name" value="AdoMet_MTases"/>
    <property type="match status" value="1"/>
</dbReference>
<evidence type="ECO:0000256" key="2">
    <source>
        <dbReference type="ARBA" id="ARBA00022679"/>
    </source>
</evidence>
<dbReference type="OrthoDB" id="9803017at2"/>
<keyword evidence="4" id="KW-1185">Reference proteome</keyword>
<keyword evidence="1 3" id="KW-0489">Methyltransferase</keyword>
<evidence type="ECO:0000313" key="3">
    <source>
        <dbReference type="EMBL" id="SHF97896.1"/>
    </source>
</evidence>
<name>A0A1M5G2G3_9BACT</name>
<dbReference type="InterPro" id="IPR002052">
    <property type="entry name" value="DNA_methylase_N6_adenine_CS"/>
</dbReference>
<evidence type="ECO:0000313" key="4">
    <source>
        <dbReference type="Proteomes" id="UP000184076"/>
    </source>
</evidence>
<dbReference type="RefSeq" id="WP_073040943.1">
    <property type="nucleotide sequence ID" value="NZ_FQVB01000034.1"/>
</dbReference>
<organism evidence="3 4">
    <name type="scientific">Desulfacinum infernum DSM 9756</name>
    <dbReference type="NCBI Taxonomy" id="1121391"/>
    <lineage>
        <taxon>Bacteria</taxon>
        <taxon>Pseudomonadati</taxon>
        <taxon>Thermodesulfobacteriota</taxon>
        <taxon>Syntrophobacteria</taxon>
        <taxon>Syntrophobacterales</taxon>
        <taxon>Syntrophobacteraceae</taxon>
        <taxon>Desulfacinum</taxon>
    </lineage>
</organism>
<gene>
    <name evidence="3" type="ORF">SAMN02745206_03037</name>
</gene>
<dbReference type="PANTHER" id="PTHR43542:SF1">
    <property type="entry name" value="METHYLTRANSFERASE"/>
    <property type="match status" value="1"/>
</dbReference>
<dbReference type="GO" id="GO:0008168">
    <property type="term" value="F:methyltransferase activity"/>
    <property type="evidence" value="ECO:0007669"/>
    <property type="project" value="UniProtKB-KW"/>
</dbReference>
<evidence type="ECO:0000256" key="1">
    <source>
        <dbReference type="ARBA" id="ARBA00022603"/>
    </source>
</evidence>
<dbReference type="InterPro" id="IPR029063">
    <property type="entry name" value="SAM-dependent_MTases_sf"/>
</dbReference>
<keyword evidence="2 3" id="KW-0808">Transferase</keyword>
<dbReference type="STRING" id="1121391.SAMN02745206_03037"/>
<dbReference type="SUPFAM" id="SSF53335">
    <property type="entry name" value="S-adenosyl-L-methionine-dependent methyltransferases"/>
    <property type="match status" value="1"/>
</dbReference>
<dbReference type="InterPro" id="IPR004398">
    <property type="entry name" value="RNA_MeTrfase_RsmD"/>
</dbReference>
<dbReference type="PIRSF" id="PIRSF004553">
    <property type="entry name" value="CHP00095"/>
    <property type="match status" value="1"/>
</dbReference>
<dbReference type="Proteomes" id="UP000184076">
    <property type="component" value="Unassembled WGS sequence"/>
</dbReference>
<dbReference type="PROSITE" id="PS00092">
    <property type="entry name" value="N6_MTASE"/>
    <property type="match status" value="1"/>
</dbReference>
<reference evidence="4" key="1">
    <citation type="submission" date="2016-11" db="EMBL/GenBank/DDBJ databases">
        <authorList>
            <person name="Varghese N."/>
            <person name="Submissions S."/>
        </authorList>
    </citation>
    <scope>NUCLEOTIDE SEQUENCE [LARGE SCALE GENOMIC DNA]</scope>
    <source>
        <strain evidence="4">DSM 9756</strain>
    </source>
</reference>
<dbReference type="AlphaFoldDB" id="A0A1M5G2G3"/>
<dbReference type="GO" id="GO:0003676">
    <property type="term" value="F:nucleic acid binding"/>
    <property type="evidence" value="ECO:0007669"/>
    <property type="project" value="InterPro"/>
</dbReference>
<dbReference type="NCBIfam" id="TIGR00095">
    <property type="entry name" value="16S rRNA (guanine(966)-N(2))-methyltransferase RsmD"/>
    <property type="match status" value="1"/>
</dbReference>
<proteinExistence type="predicted"/>
<dbReference type="GO" id="GO:0031167">
    <property type="term" value="P:rRNA methylation"/>
    <property type="evidence" value="ECO:0007669"/>
    <property type="project" value="InterPro"/>
</dbReference>
<dbReference type="EMBL" id="FQVB01000034">
    <property type="protein sequence ID" value="SHF97896.1"/>
    <property type="molecule type" value="Genomic_DNA"/>
</dbReference>
<dbReference type="Pfam" id="PF03602">
    <property type="entry name" value="Cons_hypoth95"/>
    <property type="match status" value="1"/>
</dbReference>
<accession>A0A1M5G2G3</accession>
<sequence>MRIISGRFRGRRLAAPPSRRVRPTPDRVREALISILGRRVQDAHVLDLYAGTGALGLEALSRGAARAVFVDSHPNSVDMVRKNIRACGLQEGTVRVLCMSALAAVELLQREEETFHLIFMDPPYGKGLVPKTLEPLHKVSTPDTLVVAEHAPQDPVPSPCHGWTIQDQRRYGDTTLSFFVLP</sequence>